<feature type="compositionally biased region" description="Low complexity" evidence="2">
    <location>
        <begin position="1"/>
        <end position="19"/>
    </location>
</feature>
<protein>
    <submittedName>
        <fullName evidence="4">Anti-sigma regulatory factor (Ser/Thr protein kinase)</fullName>
    </submittedName>
</protein>
<dbReference type="InterPro" id="IPR036890">
    <property type="entry name" value="HATPase_C_sf"/>
</dbReference>
<dbReference type="Pfam" id="PF13581">
    <property type="entry name" value="HATPase_c_2"/>
    <property type="match status" value="1"/>
</dbReference>
<reference evidence="4 5" key="1">
    <citation type="submission" date="2016-11" db="EMBL/GenBank/DDBJ databases">
        <authorList>
            <person name="Jaros S."/>
            <person name="Januszkiewicz K."/>
            <person name="Wedrychowicz H."/>
        </authorList>
    </citation>
    <scope>NUCLEOTIDE SEQUENCE [LARGE SCALE GENOMIC DNA]</scope>
    <source>
        <strain evidence="4 5">CGMCC 4.2025</strain>
    </source>
</reference>
<evidence type="ECO:0000313" key="5">
    <source>
        <dbReference type="Proteomes" id="UP000184111"/>
    </source>
</evidence>
<proteinExistence type="predicted"/>
<dbReference type="GO" id="GO:0004674">
    <property type="term" value="F:protein serine/threonine kinase activity"/>
    <property type="evidence" value="ECO:0007669"/>
    <property type="project" value="UniProtKB-KW"/>
</dbReference>
<organism evidence="4 5">
    <name type="scientific">Actinacidiphila paucisporea</name>
    <dbReference type="NCBI Taxonomy" id="310782"/>
    <lineage>
        <taxon>Bacteria</taxon>
        <taxon>Bacillati</taxon>
        <taxon>Actinomycetota</taxon>
        <taxon>Actinomycetes</taxon>
        <taxon>Kitasatosporales</taxon>
        <taxon>Streptomycetaceae</taxon>
        <taxon>Actinacidiphila</taxon>
    </lineage>
</organism>
<evidence type="ECO:0000256" key="1">
    <source>
        <dbReference type="ARBA" id="ARBA00022527"/>
    </source>
</evidence>
<dbReference type="PANTHER" id="PTHR35526">
    <property type="entry name" value="ANTI-SIGMA-F FACTOR RSBW-RELATED"/>
    <property type="match status" value="1"/>
</dbReference>
<dbReference type="OrthoDB" id="3872918at2"/>
<dbReference type="SUPFAM" id="SSF55874">
    <property type="entry name" value="ATPase domain of HSP90 chaperone/DNA topoisomerase II/histidine kinase"/>
    <property type="match status" value="1"/>
</dbReference>
<dbReference type="Gene3D" id="3.30.565.10">
    <property type="entry name" value="Histidine kinase-like ATPase, C-terminal domain"/>
    <property type="match status" value="1"/>
</dbReference>
<keyword evidence="4" id="KW-0808">Transferase</keyword>
<dbReference type="Proteomes" id="UP000184111">
    <property type="component" value="Unassembled WGS sequence"/>
</dbReference>
<keyword evidence="4" id="KW-0418">Kinase</keyword>
<dbReference type="PANTHER" id="PTHR35526:SF3">
    <property type="entry name" value="ANTI-SIGMA-F FACTOR RSBW"/>
    <property type="match status" value="1"/>
</dbReference>
<dbReference type="RefSeq" id="WP_079189503.1">
    <property type="nucleotide sequence ID" value="NZ_FRBI01000002.1"/>
</dbReference>
<feature type="compositionally biased region" description="Basic and acidic residues" evidence="2">
    <location>
        <begin position="81"/>
        <end position="90"/>
    </location>
</feature>
<dbReference type="AlphaFoldDB" id="A0A1M6XTJ0"/>
<evidence type="ECO:0000256" key="2">
    <source>
        <dbReference type="SAM" id="MobiDB-lite"/>
    </source>
</evidence>
<gene>
    <name evidence="4" type="ORF">SAMN05216499_102519</name>
</gene>
<dbReference type="CDD" id="cd16936">
    <property type="entry name" value="HATPase_RsbW-like"/>
    <property type="match status" value="1"/>
</dbReference>
<accession>A0A1M6XTJ0</accession>
<dbReference type="EMBL" id="FRBI01000002">
    <property type="protein sequence ID" value="SHL09125.1"/>
    <property type="molecule type" value="Genomic_DNA"/>
</dbReference>
<feature type="compositionally biased region" description="Gly residues" evidence="2">
    <location>
        <begin position="36"/>
        <end position="48"/>
    </location>
</feature>
<feature type="region of interest" description="Disordered" evidence="2">
    <location>
        <begin position="1"/>
        <end position="90"/>
    </location>
</feature>
<dbReference type="InterPro" id="IPR050267">
    <property type="entry name" value="Anti-sigma-factor_SerPK"/>
</dbReference>
<dbReference type="InterPro" id="IPR003594">
    <property type="entry name" value="HATPase_dom"/>
</dbReference>
<dbReference type="STRING" id="310782.SAMN05216499_102519"/>
<keyword evidence="1" id="KW-0723">Serine/threonine-protein kinase</keyword>
<name>A0A1M6XTJ0_9ACTN</name>
<feature type="domain" description="Histidine kinase/HSP90-like ATPase" evidence="3">
    <location>
        <begin position="80"/>
        <end position="186"/>
    </location>
</feature>
<evidence type="ECO:0000259" key="3">
    <source>
        <dbReference type="Pfam" id="PF13581"/>
    </source>
</evidence>
<keyword evidence="5" id="KW-1185">Reference proteome</keyword>
<sequence length="201" mass="19820">MRILSPDPALPAACPASSPKWAGRGQSRLAWPARPRGGGGPHPAGSGAGDSAADPGTGGSGTGAETGTRVDAGIGCLPLPHRPEAGGDARRSARAVLAGWQVPEETADDVVLVISELVTNALNHALPAVCLHVERLSCGTVRVEVADGGPCGSPLQRDPGDGGRGLALVQALAQAHGRHVGPGGTLAWAELAAPAPAPAPG</sequence>
<evidence type="ECO:0000313" key="4">
    <source>
        <dbReference type="EMBL" id="SHL09125.1"/>
    </source>
</evidence>